<dbReference type="InterPro" id="IPR016040">
    <property type="entry name" value="NAD(P)-bd_dom"/>
</dbReference>
<proteinExistence type="predicted"/>
<protein>
    <recommendedName>
        <fullName evidence="1">NAD(P)-binding domain-containing protein</fullName>
    </recommendedName>
</protein>
<organism evidence="2">
    <name type="scientific">marine metagenome</name>
    <dbReference type="NCBI Taxonomy" id="408172"/>
    <lineage>
        <taxon>unclassified sequences</taxon>
        <taxon>metagenomes</taxon>
        <taxon>ecological metagenomes</taxon>
    </lineage>
</organism>
<name>A0A381Z710_9ZZZZ</name>
<evidence type="ECO:0000259" key="1">
    <source>
        <dbReference type="Pfam" id="PF16363"/>
    </source>
</evidence>
<dbReference type="InterPro" id="IPR036291">
    <property type="entry name" value="NAD(P)-bd_dom_sf"/>
</dbReference>
<sequence>MKILITGGLGFIGSHLSELLVKDKHNLILLTKNFSKKSNVVQISNKIKIEKVDVTNYAKLSDTIERHEPDVIIHLAGTSSHSKSFEKPFHDINQNTKSTLFILEKLRQMNHKCRFILGSTFIVTGKPEKLPVNEKTPCWPTTLYGANRLASEHYCKIYHDVYGLDTIILRITNSFGPREQVIPTKNAVNYLIHEASKGKTITIYYKGKFFRDLIYISDVVSGIKKIMNSGKSGELYWISSGKKTWFYQIGNWLKQMSNCKIKYVPIPSYTKKVDVGNFVANNSKLRALGWKPTVTVKEGVSKTLDYFINSPKKYF</sequence>
<dbReference type="EMBL" id="UINC01020181">
    <property type="protein sequence ID" value="SVA84979.1"/>
    <property type="molecule type" value="Genomic_DNA"/>
</dbReference>
<dbReference type="PANTHER" id="PTHR43000">
    <property type="entry name" value="DTDP-D-GLUCOSE 4,6-DEHYDRATASE-RELATED"/>
    <property type="match status" value="1"/>
</dbReference>
<feature type="domain" description="NAD(P)-binding" evidence="1">
    <location>
        <begin position="4"/>
        <end position="303"/>
    </location>
</feature>
<reference evidence="2" key="1">
    <citation type="submission" date="2018-05" db="EMBL/GenBank/DDBJ databases">
        <authorList>
            <person name="Lanie J.A."/>
            <person name="Ng W.-L."/>
            <person name="Kazmierczak K.M."/>
            <person name="Andrzejewski T.M."/>
            <person name="Davidsen T.M."/>
            <person name="Wayne K.J."/>
            <person name="Tettelin H."/>
            <person name="Glass J.I."/>
            <person name="Rusch D."/>
            <person name="Podicherti R."/>
            <person name="Tsui H.-C.T."/>
            <person name="Winkler M.E."/>
        </authorList>
    </citation>
    <scope>NUCLEOTIDE SEQUENCE</scope>
</reference>
<gene>
    <name evidence="2" type="ORF">METZ01_LOCUS137833</name>
</gene>
<dbReference type="AlphaFoldDB" id="A0A381Z710"/>
<dbReference type="Pfam" id="PF16363">
    <property type="entry name" value="GDP_Man_Dehyd"/>
    <property type="match status" value="1"/>
</dbReference>
<evidence type="ECO:0000313" key="2">
    <source>
        <dbReference type="EMBL" id="SVA84979.1"/>
    </source>
</evidence>
<dbReference type="SUPFAM" id="SSF51735">
    <property type="entry name" value="NAD(P)-binding Rossmann-fold domains"/>
    <property type="match status" value="1"/>
</dbReference>
<dbReference type="Gene3D" id="3.40.50.720">
    <property type="entry name" value="NAD(P)-binding Rossmann-like Domain"/>
    <property type="match status" value="1"/>
</dbReference>
<accession>A0A381Z710</accession>